<dbReference type="HOGENOM" id="CLU_1295958_0_0_1"/>
<sequence length="247" mass="26860">MQGSSFSMVLVVALCATTLLRSGLAEVLVTPRFPSISAFPVDLTKCWSSLFNVQGCNIEILKSALTGKFENVGSICCKAFTEVDANCWPKMFPLNPLFPPLLKDGCSRISAAAPAHTAPQFSVIPGSSIDLTKCLSSLVNVQGCVTEIHKSVFTGNFGNVGAMCCKAFSAVDAKCWPQMFPLNRFFPFLLKSKCSRTNADYLKTAVQPPRQGRTEPSNDPLQHQMHPETIVAVNHALIARSWFINQG</sequence>
<dbReference type="InterPro" id="IPR008502">
    <property type="entry name" value="Prolamin-like"/>
</dbReference>
<evidence type="ECO:0000256" key="2">
    <source>
        <dbReference type="SAM" id="SignalP"/>
    </source>
</evidence>
<accession>D7MTL6</accession>
<keyword evidence="1 2" id="KW-0732">Signal</keyword>
<dbReference type="GO" id="GO:0080155">
    <property type="term" value="P:regulation of double fertilization forming a zygote and endosperm"/>
    <property type="evidence" value="ECO:0007669"/>
    <property type="project" value="TreeGrafter"/>
</dbReference>
<evidence type="ECO:0000313" key="5">
    <source>
        <dbReference type="Proteomes" id="UP000008694"/>
    </source>
</evidence>
<dbReference type="GO" id="GO:0031982">
    <property type="term" value="C:vesicle"/>
    <property type="evidence" value="ECO:0007669"/>
    <property type="project" value="TreeGrafter"/>
</dbReference>
<protein>
    <submittedName>
        <fullName evidence="4">Predicted protein</fullName>
    </submittedName>
</protein>
<dbReference type="Pfam" id="PF05617">
    <property type="entry name" value="Prolamin_like"/>
    <property type="match status" value="2"/>
</dbReference>
<keyword evidence="5" id="KW-1185">Reference proteome</keyword>
<feature type="chain" id="PRO_5003103600" evidence="2">
    <location>
        <begin position="26"/>
        <end position="247"/>
    </location>
</feature>
<dbReference type="GO" id="GO:0005576">
    <property type="term" value="C:extracellular region"/>
    <property type="evidence" value="ECO:0007669"/>
    <property type="project" value="TreeGrafter"/>
</dbReference>
<feature type="domain" description="Prolamin-like" evidence="3">
    <location>
        <begin position="133"/>
        <end position="195"/>
    </location>
</feature>
<dbReference type="EMBL" id="GL348720">
    <property type="protein sequence ID" value="EFH42262.1"/>
    <property type="molecule type" value="Genomic_DNA"/>
</dbReference>
<proteinExistence type="predicted"/>
<organism evidence="5">
    <name type="scientific">Arabidopsis lyrata subsp. lyrata</name>
    <name type="common">Lyre-leaved rock-cress</name>
    <dbReference type="NCBI Taxonomy" id="81972"/>
    <lineage>
        <taxon>Eukaryota</taxon>
        <taxon>Viridiplantae</taxon>
        <taxon>Streptophyta</taxon>
        <taxon>Embryophyta</taxon>
        <taxon>Tracheophyta</taxon>
        <taxon>Spermatophyta</taxon>
        <taxon>Magnoliopsida</taxon>
        <taxon>eudicotyledons</taxon>
        <taxon>Gunneridae</taxon>
        <taxon>Pentapetalae</taxon>
        <taxon>rosids</taxon>
        <taxon>malvids</taxon>
        <taxon>Brassicales</taxon>
        <taxon>Brassicaceae</taxon>
        <taxon>Camelineae</taxon>
        <taxon>Arabidopsis</taxon>
    </lineage>
</organism>
<gene>
    <name evidence="4" type="ORF">ARALYDRAFT_684985</name>
</gene>
<dbReference type="PANTHER" id="PTHR31181:SF53">
    <property type="entry name" value="EGG CELL-SECRETED-LIKE PROTEIN-RELATED"/>
    <property type="match status" value="1"/>
</dbReference>
<feature type="domain" description="Prolamin-like" evidence="3">
    <location>
        <begin position="45"/>
        <end position="107"/>
    </location>
</feature>
<dbReference type="GO" id="GO:2000008">
    <property type="term" value="P:regulation of protein localization to cell surface"/>
    <property type="evidence" value="ECO:0007669"/>
    <property type="project" value="TreeGrafter"/>
</dbReference>
<dbReference type="STRING" id="81972.D7MTL6"/>
<dbReference type="Gramene" id="Al_scaffold_0008_1805">
    <property type="protein sequence ID" value="Al_scaffold_0008_1805"/>
    <property type="gene ID" value="Al_scaffold_0008_1805"/>
</dbReference>
<dbReference type="PANTHER" id="PTHR31181">
    <property type="entry name" value="EGG CELL-SECRETED PROTEIN 1.4"/>
    <property type="match status" value="1"/>
</dbReference>
<dbReference type="GO" id="GO:0009567">
    <property type="term" value="P:double fertilization forming a zygote and endosperm"/>
    <property type="evidence" value="ECO:0007669"/>
    <property type="project" value="TreeGrafter"/>
</dbReference>
<reference evidence="5" key="1">
    <citation type="journal article" date="2011" name="Nat. Genet.">
        <title>The Arabidopsis lyrata genome sequence and the basis of rapid genome size change.</title>
        <authorList>
            <person name="Hu T.T."/>
            <person name="Pattyn P."/>
            <person name="Bakker E.G."/>
            <person name="Cao J."/>
            <person name="Cheng J.-F."/>
            <person name="Clark R.M."/>
            <person name="Fahlgren N."/>
            <person name="Fawcett J.A."/>
            <person name="Grimwood J."/>
            <person name="Gundlach H."/>
            <person name="Haberer G."/>
            <person name="Hollister J.D."/>
            <person name="Ossowski S."/>
            <person name="Ottilar R.P."/>
            <person name="Salamov A.A."/>
            <person name="Schneeberger K."/>
            <person name="Spannagl M."/>
            <person name="Wang X."/>
            <person name="Yang L."/>
            <person name="Nasrallah M.E."/>
            <person name="Bergelson J."/>
            <person name="Carrington J.C."/>
            <person name="Gaut B.S."/>
            <person name="Schmutz J."/>
            <person name="Mayer K.F.X."/>
            <person name="Van de Peer Y."/>
            <person name="Grigoriev I.V."/>
            <person name="Nordborg M."/>
            <person name="Weigel D."/>
            <person name="Guo Y.-L."/>
        </authorList>
    </citation>
    <scope>NUCLEOTIDE SEQUENCE [LARGE SCALE GENOMIC DNA]</scope>
    <source>
        <strain evidence="5">cv. MN47</strain>
    </source>
</reference>
<dbReference type="Proteomes" id="UP000008694">
    <property type="component" value="Unassembled WGS sequence"/>
</dbReference>
<evidence type="ECO:0000313" key="4">
    <source>
        <dbReference type="EMBL" id="EFH42262.1"/>
    </source>
</evidence>
<name>D7MTL6_ARALL</name>
<feature type="signal peptide" evidence="2">
    <location>
        <begin position="1"/>
        <end position="25"/>
    </location>
</feature>
<evidence type="ECO:0000259" key="3">
    <source>
        <dbReference type="Pfam" id="PF05617"/>
    </source>
</evidence>
<evidence type="ECO:0000256" key="1">
    <source>
        <dbReference type="ARBA" id="ARBA00022729"/>
    </source>
</evidence>
<dbReference type="AlphaFoldDB" id="D7MTL6"/>
<dbReference type="eggNOG" id="ENOG502S9MP">
    <property type="taxonomic scope" value="Eukaryota"/>
</dbReference>